<evidence type="ECO:0000256" key="6">
    <source>
        <dbReference type="ARBA" id="ARBA00022519"/>
    </source>
</evidence>
<dbReference type="Proteomes" id="UP001220395">
    <property type="component" value="Chromosome"/>
</dbReference>
<evidence type="ECO:0000256" key="5">
    <source>
        <dbReference type="ARBA" id="ARBA00022481"/>
    </source>
</evidence>
<dbReference type="EMBL" id="CP117411">
    <property type="protein sequence ID" value="WCT72871.1"/>
    <property type="molecule type" value="Genomic_DNA"/>
</dbReference>
<evidence type="ECO:0000313" key="12">
    <source>
        <dbReference type="Proteomes" id="UP001220395"/>
    </source>
</evidence>
<dbReference type="Pfam" id="PF11612">
    <property type="entry name" value="T2SSJ"/>
    <property type="match status" value="1"/>
</dbReference>
<dbReference type="InterPro" id="IPR010055">
    <property type="entry name" value="T2SS_protein-GspJ"/>
</dbReference>
<evidence type="ECO:0000256" key="10">
    <source>
        <dbReference type="SAM" id="Phobius"/>
    </source>
</evidence>
<name>A0ABY7TI19_9SPHN</name>
<dbReference type="RefSeq" id="WP_273686844.1">
    <property type="nucleotide sequence ID" value="NZ_CP117411.1"/>
</dbReference>
<feature type="transmembrane region" description="Helical" evidence="10">
    <location>
        <begin position="12"/>
        <end position="34"/>
    </location>
</feature>
<keyword evidence="6" id="KW-0997">Cell inner membrane</keyword>
<dbReference type="PANTHER" id="PTHR39583">
    <property type="entry name" value="TYPE II SECRETION SYSTEM PROTEIN J-RELATED"/>
    <property type="match status" value="1"/>
</dbReference>
<keyword evidence="8 10" id="KW-1133">Transmembrane helix</keyword>
<dbReference type="PROSITE" id="PS00409">
    <property type="entry name" value="PROKAR_NTER_METHYL"/>
    <property type="match status" value="1"/>
</dbReference>
<comment type="subcellular location">
    <subcellularLocation>
        <location evidence="1">Cell inner membrane</location>
        <topology evidence="1">Single-pass membrane protein</topology>
    </subcellularLocation>
</comment>
<evidence type="ECO:0000256" key="7">
    <source>
        <dbReference type="ARBA" id="ARBA00022692"/>
    </source>
</evidence>
<protein>
    <recommendedName>
        <fullName evidence="3">Type II secretion system protein J</fullName>
    </recommendedName>
</protein>
<evidence type="ECO:0000256" key="2">
    <source>
        <dbReference type="ARBA" id="ARBA00011084"/>
    </source>
</evidence>
<dbReference type="InterPro" id="IPR045584">
    <property type="entry name" value="Pilin-like"/>
</dbReference>
<keyword evidence="7 10" id="KW-0812">Transmembrane</keyword>
<evidence type="ECO:0000256" key="3">
    <source>
        <dbReference type="ARBA" id="ARBA00021539"/>
    </source>
</evidence>
<accession>A0ABY7TI19</accession>
<dbReference type="NCBIfam" id="TIGR02532">
    <property type="entry name" value="IV_pilin_GFxxxE"/>
    <property type="match status" value="1"/>
</dbReference>
<keyword evidence="5" id="KW-0488">Methylation</keyword>
<dbReference type="PANTHER" id="PTHR39583:SF2">
    <property type="entry name" value="TYPE II SECRETION SYSTEM PROTEIN J"/>
    <property type="match status" value="1"/>
</dbReference>
<reference evidence="11 12" key="1">
    <citation type="submission" date="2023-02" db="EMBL/GenBank/DDBJ databases">
        <title>Genome sequence of Sphingomonas naphthae.</title>
        <authorList>
            <person name="Kim S."/>
            <person name="Heo J."/>
            <person name="Kwon S.-W."/>
        </authorList>
    </citation>
    <scope>NUCLEOTIDE SEQUENCE [LARGE SCALE GENOMIC DNA]</scope>
    <source>
        <strain evidence="11 12">KACC 18716</strain>
    </source>
</reference>
<evidence type="ECO:0000256" key="1">
    <source>
        <dbReference type="ARBA" id="ARBA00004377"/>
    </source>
</evidence>
<keyword evidence="12" id="KW-1185">Reference proteome</keyword>
<dbReference type="InterPro" id="IPR012902">
    <property type="entry name" value="N_methyl_site"/>
</dbReference>
<gene>
    <name evidence="11" type="ORF">PQ455_14685</name>
</gene>
<dbReference type="Gene3D" id="2.10.70.20">
    <property type="entry name" value="gspk-gspi-gspj complex like domains"/>
    <property type="match status" value="1"/>
</dbReference>
<organism evidence="11 12">
    <name type="scientific">Sphingomonas naphthae</name>
    <dbReference type="NCBI Taxonomy" id="1813468"/>
    <lineage>
        <taxon>Bacteria</taxon>
        <taxon>Pseudomonadati</taxon>
        <taxon>Pseudomonadota</taxon>
        <taxon>Alphaproteobacteria</taxon>
        <taxon>Sphingomonadales</taxon>
        <taxon>Sphingomonadaceae</taxon>
        <taxon>Sphingomonas</taxon>
    </lineage>
</organism>
<evidence type="ECO:0000256" key="4">
    <source>
        <dbReference type="ARBA" id="ARBA00022475"/>
    </source>
</evidence>
<sequence length="180" mass="19094">MIIRPEREAGFTLIEMLISLALFALIAAAGIALVESILSVQARTSGRLERLGDVQRAMFVLSNDLGQVAGGPVKGDGATISFVRPLAASLGQPQPVAYTLSGGMLGRMVGGAGAQALLGGVAGVRWRYYGREGGWQDRWPPNEERKDERPEAIEVQLTLAPGPNRPAGTIRRVVALPARP</sequence>
<evidence type="ECO:0000313" key="11">
    <source>
        <dbReference type="EMBL" id="WCT72871.1"/>
    </source>
</evidence>
<dbReference type="InterPro" id="IPR051621">
    <property type="entry name" value="T2SS_protein_J"/>
</dbReference>
<keyword evidence="4" id="KW-1003">Cell membrane</keyword>
<evidence type="ECO:0000256" key="8">
    <source>
        <dbReference type="ARBA" id="ARBA00022989"/>
    </source>
</evidence>
<keyword evidence="9 10" id="KW-0472">Membrane</keyword>
<dbReference type="Pfam" id="PF07963">
    <property type="entry name" value="N_methyl"/>
    <property type="match status" value="1"/>
</dbReference>
<dbReference type="SUPFAM" id="SSF54523">
    <property type="entry name" value="Pili subunits"/>
    <property type="match status" value="1"/>
</dbReference>
<comment type="similarity">
    <text evidence="2">Belongs to the GSP J family.</text>
</comment>
<proteinExistence type="inferred from homology"/>
<evidence type="ECO:0000256" key="9">
    <source>
        <dbReference type="ARBA" id="ARBA00023136"/>
    </source>
</evidence>